<accession>A0A8S5LRN7</accession>
<evidence type="ECO:0008006" key="2">
    <source>
        <dbReference type="Google" id="ProtNLM"/>
    </source>
</evidence>
<organism evidence="1">
    <name type="scientific">Siphoviridae sp. ct7EW56</name>
    <dbReference type="NCBI Taxonomy" id="2827562"/>
    <lineage>
        <taxon>Viruses</taxon>
        <taxon>Duplodnaviria</taxon>
        <taxon>Heunggongvirae</taxon>
        <taxon>Uroviricota</taxon>
        <taxon>Caudoviricetes</taxon>
    </lineage>
</organism>
<dbReference type="EMBL" id="BK015904">
    <property type="protein sequence ID" value="DAD72709.1"/>
    <property type="molecule type" value="Genomic_DNA"/>
</dbReference>
<proteinExistence type="predicted"/>
<protein>
    <recommendedName>
        <fullName evidence="2">DUF551 domain-containing protein</fullName>
    </recommendedName>
</protein>
<name>A0A8S5LRN7_9CAUD</name>
<reference evidence="1" key="1">
    <citation type="journal article" date="2021" name="Proc. Natl. Acad. Sci. U.S.A.">
        <title>A Catalog of Tens of Thousands of Viruses from Human Metagenomes Reveals Hidden Associations with Chronic Diseases.</title>
        <authorList>
            <person name="Tisza M.J."/>
            <person name="Buck C.B."/>
        </authorList>
    </citation>
    <scope>NUCLEOTIDE SEQUENCE</scope>
    <source>
        <strain evidence="1">Ct7EW56</strain>
    </source>
</reference>
<sequence>MTESEAIEAIQFDLKIGGEIHSQVLRDAVDVAIQVLEKVQARDKKVWHRTDEIPDTEDCYIVAWLPKEGQCKADSPHYYAIWSYEDGEWQIYVPNDFAGKEIILLAWAELPEPYHKECEENKEIDADKLLEHISKIPTAFNTDHLIDRLNDEADASCENFDKYAREVAICENENTFSAGLIRAVEIIRECESDGNG</sequence>
<evidence type="ECO:0000313" key="1">
    <source>
        <dbReference type="EMBL" id="DAD72709.1"/>
    </source>
</evidence>